<dbReference type="eggNOG" id="COG0745">
    <property type="taxonomic scope" value="Bacteria"/>
</dbReference>
<dbReference type="PANTHER" id="PTHR48111">
    <property type="entry name" value="REGULATOR OF RPOS"/>
    <property type="match status" value="1"/>
</dbReference>
<dbReference type="SMART" id="SM00862">
    <property type="entry name" value="Trans_reg_C"/>
    <property type="match status" value="1"/>
</dbReference>
<dbReference type="AlphaFoldDB" id="A0A086Y281"/>
<sequence length="217" mass="23566">MRLLLVEDATDLAGSVLRFLRGEGHAVDHAADAAGAEAALAVGDYACVILDLGLPDGSGLAVLRHARARGDRTPVIIATALNQISDRIAGLDAGADDYVVKPFDLRELAARIRAHARRGQGLPETRMRLADLEVDRAAARVWREGEEIRLTSREWAMFDAFLGARGRVLTKTTLEDALYAFDAQIEGNAVEVYISRLRQKIGPGLIQTRRGLGYVLP</sequence>
<dbReference type="Gene3D" id="3.40.50.2300">
    <property type="match status" value="1"/>
</dbReference>
<dbReference type="InterPro" id="IPR001867">
    <property type="entry name" value="OmpR/PhoB-type_DNA-bd"/>
</dbReference>
<dbReference type="InterPro" id="IPR036388">
    <property type="entry name" value="WH-like_DNA-bd_sf"/>
</dbReference>
<dbReference type="GO" id="GO:0006355">
    <property type="term" value="P:regulation of DNA-templated transcription"/>
    <property type="evidence" value="ECO:0007669"/>
    <property type="project" value="InterPro"/>
</dbReference>
<dbReference type="PROSITE" id="PS50110">
    <property type="entry name" value="RESPONSE_REGULATORY"/>
    <property type="match status" value="1"/>
</dbReference>
<dbReference type="SUPFAM" id="SSF52172">
    <property type="entry name" value="CheY-like"/>
    <property type="match status" value="1"/>
</dbReference>
<dbReference type="PROSITE" id="PS51755">
    <property type="entry name" value="OMPR_PHOB"/>
    <property type="match status" value="1"/>
</dbReference>
<dbReference type="RefSeq" id="WP_035712077.1">
    <property type="nucleotide sequence ID" value="NZ_CAMIFG010000048.1"/>
</dbReference>
<proteinExistence type="predicted"/>
<dbReference type="InterPro" id="IPR001789">
    <property type="entry name" value="Sig_transdc_resp-reg_receiver"/>
</dbReference>
<gene>
    <name evidence="2" type="ORF">CN97_19100</name>
</gene>
<evidence type="ECO:0000256" key="1">
    <source>
        <dbReference type="ARBA" id="ARBA00023125"/>
    </source>
</evidence>
<dbReference type="InterPro" id="IPR011006">
    <property type="entry name" value="CheY-like_superfamily"/>
</dbReference>
<evidence type="ECO:0000313" key="3">
    <source>
        <dbReference type="Proteomes" id="UP000028826"/>
    </source>
</evidence>
<dbReference type="Gene3D" id="6.10.250.690">
    <property type="match status" value="1"/>
</dbReference>
<dbReference type="GO" id="GO:0032993">
    <property type="term" value="C:protein-DNA complex"/>
    <property type="evidence" value="ECO:0007669"/>
    <property type="project" value="TreeGrafter"/>
</dbReference>
<keyword evidence="3" id="KW-1185">Reference proteome</keyword>
<dbReference type="GO" id="GO:0005829">
    <property type="term" value="C:cytosol"/>
    <property type="evidence" value="ECO:0007669"/>
    <property type="project" value="TreeGrafter"/>
</dbReference>
<dbReference type="GO" id="GO:0000156">
    <property type="term" value="F:phosphorelay response regulator activity"/>
    <property type="evidence" value="ECO:0007669"/>
    <property type="project" value="TreeGrafter"/>
</dbReference>
<dbReference type="PANTHER" id="PTHR48111:SF36">
    <property type="entry name" value="TRANSCRIPTIONAL REGULATORY PROTEIN CUTR"/>
    <property type="match status" value="1"/>
</dbReference>
<dbReference type="OrthoDB" id="9802426at2"/>
<dbReference type="EMBL" id="JGYG01000008">
    <property type="protein sequence ID" value="KFI28381.1"/>
    <property type="molecule type" value="Genomic_DNA"/>
</dbReference>
<dbReference type="Proteomes" id="UP000028826">
    <property type="component" value="Unassembled WGS sequence"/>
</dbReference>
<keyword evidence="1" id="KW-0238">DNA-binding</keyword>
<protein>
    <submittedName>
        <fullName evidence="2">Transcriptional regulator</fullName>
    </submittedName>
</protein>
<organism evidence="2 3">
    <name type="scientific">Haematobacter massiliensis</name>
    <dbReference type="NCBI Taxonomy" id="195105"/>
    <lineage>
        <taxon>Bacteria</taxon>
        <taxon>Pseudomonadati</taxon>
        <taxon>Pseudomonadota</taxon>
        <taxon>Alphaproteobacteria</taxon>
        <taxon>Rhodobacterales</taxon>
        <taxon>Paracoccaceae</taxon>
        <taxon>Haematobacter</taxon>
    </lineage>
</organism>
<accession>A0A086Y281</accession>
<reference evidence="2 3" key="1">
    <citation type="submission" date="2014-03" db="EMBL/GenBank/DDBJ databases">
        <title>Genome of Haematobacter massiliensis CCUG 47968.</title>
        <authorList>
            <person name="Wang D."/>
            <person name="Wang G."/>
        </authorList>
    </citation>
    <scope>NUCLEOTIDE SEQUENCE [LARGE SCALE GENOMIC DNA]</scope>
    <source>
        <strain evidence="2 3">CCUG 47968</strain>
    </source>
</reference>
<dbReference type="Pfam" id="PF00072">
    <property type="entry name" value="Response_reg"/>
    <property type="match status" value="1"/>
</dbReference>
<dbReference type="InterPro" id="IPR039420">
    <property type="entry name" value="WalR-like"/>
</dbReference>
<dbReference type="SMART" id="SM00448">
    <property type="entry name" value="REC"/>
    <property type="match status" value="1"/>
</dbReference>
<comment type="caution">
    <text evidence="2">The sequence shown here is derived from an EMBL/GenBank/DDBJ whole genome shotgun (WGS) entry which is preliminary data.</text>
</comment>
<dbReference type="Pfam" id="PF00486">
    <property type="entry name" value="Trans_reg_C"/>
    <property type="match status" value="1"/>
</dbReference>
<dbReference type="GO" id="GO:0000976">
    <property type="term" value="F:transcription cis-regulatory region binding"/>
    <property type="evidence" value="ECO:0007669"/>
    <property type="project" value="TreeGrafter"/>
</dbReference>
<name>A0A086Y281_9RHOB</name>
<evidence type="ECO:0000313" key="2">
    <source>
        <dbReference type="EMBL" id="KFI28381.1"/>
    </source>
</evidence>
<dbReference type="CDD" id="cd00383">
    <property type="entry name" value="trans_reg_C"/>
    <property type="match status" value="1"/>
</dbReference>
<dbReference type="STRING" id="195105.CN97_19100"/>
<dbReference type="Gene3D" id="1.10.10.10">
    <property type="entry name" value="Winged helix-like DNA-binding domain superfamily/Winged helix DNA-binding domain"/>
    <property type="match status" value="1"/>
</dbReference>